<keyword evidence="7" id="KW-1185">Reference proteome</keyword>
<evidence type="ECO:0000313" key="7">
    <source>
        <dbReference type="Proteomes" id="UP000054911"/>
    </source>
</evidence>
<keyword evidence="4" id="KW-0804">Transcription</keyword>
<dbReference type="InterPro" id="IPR036388">
    <property type="entry name" value="WH-like_DNA-bd_sf"/>
</dbReference>
<accession>A0A157ZN16</accession>
<dbReference type="InterPro" id="IPR005119">
    <property type="entry name" value="LysR_subst-bd"/>
</dbReference>
<dbReference type="Proteomes" id="UP000054911">
    <property type="component" value="Unassembled WGS sequence"/>
</dbReference>
<dbReference type="CDD" id="cd08412">
    <property type="entry name" value="PBP2_PAO1_like"/>
    <property type="match status" value="1"/>
</dbReference>
<comment type="caution">
    <text evidence="6">The sequence shown here is derived from an EMBL/GenBank/DDBJ whole genome shotgun (WGS) entry which is preliminary data.</text>
</comment>
<evidence type="ECO:0000256" key="3">
    <source>
        <dbReference type="ARBA" id="ARBA00023125"/>
    </source>
</evidence>
<evidence type="ECO:0000256" key="2">
    <source>
        <dbReference type="ARBA" id="ARBA00023015"/>
    </source>
</evidence>
<dbReference type="STRING" id="1777141.AWB80_01031"/>
<dbReference type="Gene3D" id="3.40.190.10">
    <property type="entry name" value="Periplasmic binding protein-like II"/>
    <property type="match status" value="2"/>
</dbReference>
<keyword evidence="3" id="KW-0238">DNA-binding</keyword>
<comment type="similarity">
    <text evidence="1">Belongs to the LysR transcriptional regulatory family.</text>
</comment>
<gene>
    <name evidence="6" type="ORF">AWB80_01031</name>
</gene>
<feature type="domain" description="HTH lysR-type" evidence="5">
    <location>
        <begin position="23"/>
        <end position="81"/>
    </location>
</feature>
<dbReference type="PRINTS" id="PR00039">
    <property type="entry name" value="HTHLYSR"/>
</dbReference>
<dbReference type="GO" id="GO:0032993">
    <property type="term" value="C:protein-DNA complex"/>
    <property type="evidence" value="ECO:0007669"/>
    <property type="project" value="TreeGrafter"/>
</dbReference>
<proteinExistence type="inferred from homology"/>
<dbReference type="FunFam" id="1.10.10.10:FF:000001">
    <property type="entry name" value="LysR family transcriptional regulator"/>
    <property type="match status" value="1"/>
</dbReference>
<evidence type="ECO:0000256" key="4">
    <source>
        <dbReference type="ARBA" id="ARBA00023163"/>
    </source>
</evidence>
<name>A0A157ZN16_9BURK</name>
<protein>
    <submittedName>
        <fullName evidence="6">LysR family transcriptional regulator</fullName>
    </submittedName>
</protein>
<reference evidence="6" key="1">
    <citation type="submission" date="2016-01" db="EMBL/GenBank/DDBJ databases">
        <authorList>
            <person name="Peeters C."/>
        </authorList>
    </citation>
    <scope>NUCLEOTIDE SEQUENCE [LARGE SCALE GENOMIC DNA]</scope>
    <source>
        <strain evidence="6">LMG 29323</strain>
    </source>
</reference>
<dbReference type="Gene3D" id="1.10.10.10">
    <property type="entry name" value="Winged helix-like DNA-binding domain superfamily/Winged helix DNA-binding domain"/>
    <property type="match status" value="1"/>
</dbReference>
<dbReference type="InterPro" id="IPR000847">
    <property type="entry name" value="LysR_HTH_N"/>
</dbReference>
<dbReference type="PROSITE" id="PS50931">
    <property type="entry name" value="HTH_LYSR"/>
    <property type="match status" value="1"/>
</dbReference>
<evidence type="ECO:0000256" key="1">
    <source>
        <dbReference type="ARBA" id="ARBA00009437"/>
    </source>
</evidence>
<organism evidence="6 7">
    <name type="scientific">Caballeronia pedi</name>
    <dbReference type="NCBI Taxonomy" id="1777141"/>
    <lineage>
        <taxon>Bacteria</taxon>
        <taxon>Pseudomonadati</taxon>
        <taxon>Pseudomonadota</taxon>
        <taxon>Betaproteobacteria</taxon>
        <taxon>Burkholderiales</taxon>
        <taxon>Burkholderiaceae</taxon>
        <taxon>Caballeronia</taxon>
    </lineage>
</organism>
<dbReference type="PANTHER" id="PTHR30346">
    <property type="entry name" value="TRANSCRIPTIONAL DUAL REGULATOR HCAR-RELATED"/>
    <property type="match status" value="1"/>
</dbReference>
<evidence type="ECO:0000313" key="6">
    <source>
        <dbReference type="EMBL" id="SAK46859.1"/>
    </source>
</evidence>
<evidence type="ECO:0000259" key="5">
    <source>
        <dbReference type="PROSITE" id="PS50931"/>
    </source>
</evidence>
<dbReference type="GO" id="GO:0003700">
    <property type="term" value="F:DNA-binding transcription factor activity"/>
    <property type="evidence" value="ECO:0007669"/>
    <property type="project" value="InterPro"/>
</dbReference>
<dbReference type="GO" id="GO:0003677">
    <property type="term" value="F:DNA binding"/>
    <property type="evidence" value="ECO:0007669"/>
    <property type="project" value="UniProtKB-KW"/>
</dbReference>
<dbReference type="EMBL" id="FCOE02000003">
    <property type="protein sequence ID" value="SAK46859.1"/>
    <property type="molecule type" value="Genomic_DNA"/>
</dbReference>
<dbReference type="InterPro" id="IPR036390">
    <property type="entry name" value="WH_DNA-bd_sf"/>
</dbReference>
<dbReference type="AlphaFoldDB" id="A0A157ZN16"/>
<keyword evidence="2" id="KW-0805">Transcription regulation</keyword>
<dbReference type="Pfam" id="PF00126">
    <property type="entry name" value="HTH_1"/>
    <property type="match status" value="1"/>
</dbReference>
<dbReference type="SUPFAM" id="SSF53850">
    <property type="entry name" value="Periplasmic binding protein-like II"/>
    <property type="match status" value="1"/>
</dbReference>
<sequence length="322" mass="35339">MRRSVSDKMVRTKVGDNPMSSSFTLRQLKYFVATVDNGSVAEASRKLFIAQPSLSVAIKGLEESFGTQLIIRHHAQGISLTPAGARFYERAKALLESVHEFEQNALAEGDIASGRVDIGCFETFAPLYLPSLIRGFNAVYPGIEIRVRDGDQEELLQGLDKGRFDLVLVYELGLDDTFSTHLLTRGQAPYVLLPATHRLAGADKASLFDLCDEPLILLDVSPSKDYFLGLFEPYGLTPRVGFSSPSLELVRGMVGEGFGYSLLVTRPHAPTTYDGHEVVAVEIAEPVGCSGVVAAWLKRNQLTVPARLFMEYAETRFNSMSA</sequence>
<dbReference type="PANTHER" id="PTHR30346:SF0">
    <property type="entry name" value="HCA OPERON TRANSCRIPTIONAL ACTIVATOR HCAR"/>
    <property type="match status" value="1"/>
</dbReference>
<dbReference type="Pfam" id="PF03466">
    <property type="entry name" value="LysR_substrate"/>
    <property type="match status" value="1"/>
</dbReference>
<dbReference type="SUPFAM" id="SSF46785">
    <property type="entry name" value="Winged helix' DNA-binding domain"/>
    <property type="match status" value="1"/>
</dbReference>